<dbReference type="NCBIfam" id="TIGR01064">
    <property type="entry name" value="pyruv_kin"/>
    <property type="match status" value="1"/>
</dbReference>
<evidence type="ECO:0000256" key="1">
    <source>
        <dbReference type="ARBA" id="ARBA00004997"/>
    </source>
</evidence>
<dbReference type="GO" id="GO:0004743">
    <property type="term" value="F:pyruvate kinase activity"/>
    <property type="evidence" value="ECO:0007669"/>
    <property type="project" value="UniProtKB-UniRule"/>
</dbReference>
<dbReference type="InterPro" id="IPR040442">
    <property type="entry name" value="Pyrv_kinase-like_dom_sf"/>
</dbReference>
<evidence type="ECO:0000256" key="12">
    <source>
        <dbReference type="NCBIfam" id="TIGR01064"/>
    </source>
</evidence>
<dbReference type="InterPro" id="IPR011037">
    <property type="entry name" value="Pyrv_Knase-like_insert_dom_sf"/>
</dbReference>
<dbReference type="GO" id="GO:0030955">
    <property type="term" value="F:potassium ion binding"/>
    <property type="evidence" value="ECO:0007669"/>
    <property type="project" value="UniProtKB-UniRule"/>
</dbReference>
<dbReference type="Gene3D" id="2.40.33.10">
    <property type="entry name" value="PK beta-barrel domain-like"/>
    <property type="match status" value="1"/>
</dbReference>
<dbReference type="OrthoDB" id="9812123at2"/>
<dbReference type="EC" id="2.7.1.40" evidence="3 12"/>
<comment type="pathway">
    <text evidence="1 13">Carbohydrate degradation; glycolysis; pyruvate from D-glyceraldehyde 3-phosphate: step 5/5.</text>
</comment>
<dbReference type="GO" id="GO:0005524">
    <property type="term" value="F:ATP binding"/>
    <property type="evidence" value="ECO:0007669"/>
    <property type="project" value="UniProtKB-KW"/>
</dbReference>
<evidence type="ECO:0000256" key="7">
    <source>
        <dbReference type="ARBA" id="ARBA00022777"/>
    </source>
</evidence>
<dbReference type="UniPathway" id="UPA00109">
    <property type="reaction ID" value="UER00188"/>
</dbReference>
<gene>
    <name evidence="16" type="ORF">SAMN05216325_103208</name>
</gene>
<dbReference type="EMBL" id="FOCP01000003">
    <property type="protein sequence ID" value="SEM88215.1"/>
    <property type="molecule type" value="Genomic_DNA"/>
</dbReference>
<dbReference type="InterPro" id="IPR001697">
    <property type="entry name" value="Pyr_Knase"/>
</dbReference>
<keyword evidence="7 13" id="KW-0418">Kinase</keyword>
<dbReference type="InterPro" id="IPR015806">
    <property type="entry name" value="Pyrv_Knase_insert_dom_sf"/>
</dbReference>
<evidence type="ECO:0000313" key="16">
    <source>
        <dbReference type="EMBL" id="SEM88215.1"/>
    </source>
</evidence>
<evidence type="ECO:0000256" key="4">
    <source>
        <dbReference type="ARBA" id="ARBA00022679"/>
    </source>
</evidence>
<feature type="domain" description="Pyruvate kinase C-terminal" evidence="15">
    <location>
        <begin position="366"/>
        <end position="477"/>
    </location>
</feature>
<evidence type="ECO:0000256" key="3">
    <source>
        <dbReference type="ARBA" id="ARBA00012142"/>
    </source>
</evidence>
<dbReference type="AlphaFoldDB" id="A0A1H8BZB3"/>
<dbReference type="PANTHER" id="PTHR11817">
    <property type="entry name" value="PYRUVATE KINASE"/>
    <property type="match status" value="1"/>
</dbReference>
<comment type="catalytic activity">
    <reaction evidence="13">
        <text>pyruvate + ATP = phosphoenolpyruvate + ADP + H(+)</text>
        <dbReference type="Rhea" id="RHEA:18157"/>
        <dbReference type="ChEBI" id="CHEBI:15361"/>
        <dbReference type="ChEBI" id="CHEBI:15378"/>
        <dbReference type="ChEBI" id="CHEBI:30616"/>
        <dbReference type="ChEBI" id="CHEBI:58702"/>
        <dbReference type="ChEBI" id="CHEBI:456216"/>
        <dbReference type="EC" id="2.7.1.40"/>
    </reaction>
</comment>
<dbReference type="STRING" id="917.SAMN05216326_1043"/>
<dbReference type="Gene3D" id="3.40.1380.20">
    <property type="entry name" value="Pyruvate kinase, C-terminal domain"/>
    <property type="match status" value="1"/>
</dbReference>
<keyword evidence="5" id="KW-0479">Metal-binding</keyword>
<keyword evidence="6" id="KW-0547">Nucleotide-binding</keyword>
<evidence type="ECO:0000256" key="10">
    <source>
        <dbReference type="ARBA" id="ARBA00023152"/>
    </source>
</evidence>
<dbReference type="GO" id="GO:0000287">
    <property type="term" value="F:magnesium ion binding"/>
    <property type="evidence" value="ECO:0007669"/>
    <property type="project" value="UniProtKB-UniRule"/>
</dbReference>
<dbReference type="SUPFAM" id="SSF51621">
    <property type="entry name" value="Phosphoenolpyruvate/pyruvate domain"/>
    <property type="match status" value="1"/>
</dbReference>
<dbReference type="SUPFAM" id="SSF52935">
    <property type="entry name" value="PK C-terminal domain-like"/>
    <property type="match status" value="1"/>
</dbReference>
<keyword evidence="9 13" id="KW-0460">Magnesium</keyword>
<dbReference type="Pfam" id="PF00224">
    <property type="entry name" value="PK"/>
    <property type="match status" value="1"/>
</dbReference>
<dbReference type="GO" id="GO:0016301">
    <property type="term" value="F:kinase activity"/>
    <property type="evidence" value="ECO:0007669"/>
    <property type="project" value="UniProtKB-KW"/>
</dbReference>
<keyword evidence="10 13" id="KW-0324">Glycolysis</keyword>
<dbReference type="InterPro" id="IPR015795">
    <property type="entry name" value="Pyrv_Knase_C"/>
</dbReference>
<keyword evidence="4 13" id="KW-0808">Transferase</keyword>
<evidence type="ECO:0000313" key="17">
    <source>
        <dbReference type="Proteomes" id="UP000199459"/>
    </source>
</evidence>
<keyword evidence="11 16" id="KW-0670">Pyruvate</keyword>
<reference evidence="16 17" key="1">
    <citation type="submission" date="2016-10" db="EMBL/GenBank/DDBJ databases">
        <authorList>
            <person name="de Groot N.N."/>
        </authorList>
    </citation>
    <scope>NUCLEOTIDE SEQUENCE [LARGE SCALE GENOMIC DNA]</scope>
    <source>
        <strain evidence="16 17">Nm22</strain>
    </source>
</reference>
<evidence type="ECO:0000256" key="5">
    <source>
        <dbReference type="ARBA" id="ARBA00022723"/>
    </source>
</evidence>
<keyword evidence="8" id="KW-0067">ATP-binding</keyword>
<dbReference type="InterPro" id="IPR015813">
    <property type="entry name" value="Pyrv/PenolPyrv_kinase-like_dom"/>
</dbReference>
<evidence type="ECO:0000256" key="9">
    <source>
        <dbReference type="ARBA" id="ARBA00022842"/>
    </source>
</evidence>
<comment type="similarity">
    <text evidence="2 13">Belongs to the pyruvate kinase family.</text>
</comment>
<organism evidence="16 17">
    <name type="scientific">Nitrosomonas marina</name>
    <dbReference type="NCBI Taxonomy" id="917"/>
    <lineage>
        <taxon>Bacteria</taxon>
        <taxon>Pseudomonadati</taxon>
        <taxon>Pseudomonadota</taxon>
        <taxon>Betaproteobacteria</taxon>
        <taxon>Nitrosomonadales</taxon>
        <taxon>Nitrosomonadaceae</taxon>
        <taxon>Nitrosomonas</taxon>
    </lineage>
</organism>
<dbReference type="NCBIfam" id="NF004978">
    <property type="entry name" value="PRK06354.1"/>
    <property type="match status" value="1"/>
</dbReference>
<dbReference type="InterPro" id="IPR015793">
    <property type="entry name" value="Pyrv_Knase_brl"/>
</dbReference>
<evidence type="ECO:0000256" key="11">
    <source>
        <dbReference type="ARBA" id="ARBA00023317"/>
    </source>
</evidence>
<evidence type="ECO:0000259" key="14">
    <source>
        <dbReference type="Pfam" id="PF00224"/>
    </source>
</evidence>
<name>A0A1H8BZB3_9PROT</name>
<sequence length="479" mass="51925">MNNLNSLRKTKIVATIGPACDSSDILKKMIAAGMNVARLNLSHGTIEEHQARLDRIRDTANTMGVHLAIMVDTRGIEIRTGKLENISAELVRGAKFILYTDGRIGTDKGVSVTYRNLPSEVKSGIPILIDDGAIELEVTSIVDNEIICQIIHGGVLKENKSVNLPDTELAVSAVSPEFRDDIVREINFAADNDVDYLAASFVQSAEDIHRIRDIFLETDRRTPIIAKIENKAGIKHLEDIVKAADGVMVARGDLGVELPLAEVPGFQKKIIRTTVMNGKPVITATEMLASMERNPKPTRAEASDVANAILDGTSAVMLSGETAIGKFPVEAVRTMSILAQRAEASLNEYGYLQKTRMDPVNIIPEVVSQSAVNMAEKLQAVAIFSLTETGLTSRLISKNRPACPILAVTYSPLVARRLSMNWGVIPLLCEEGSDDSAKLEFAINRAKKLGYIKAGDVVVVTAGTQHRVGGTDLIRVLKV</sequence>
<dbReference type="FunFam" id="2.40.33.10:FF:000001">
    <property type="entry name" value="Pyruvate kinase"/>
    <property type="match status" value="1"/>
</dbReference>
<dbReference type="Proteomes" id="UP000199459">
    <property type="component" value="Unassembled WGS sequence"/>
</dbReference>
<evidence type="ECO:0000259" key="15">
    <source>
        <dbReference type="Pfam" id="PF02887"/>
    </source>
</evidence>
<evidence type="ECO:0000256" key="8">
    <source>
        <dbReference type="ARBA" id="ARBA00022840"/>
    </source>
</evidence>
<dbReference type="PRINTS" id="PR01050">
    <property type="entry name" value="PYRUVTKNASE"/>
</dbReference>
<accession>A0A1H8BZB3</accession>
<dbReference type="RefSeq" id="WP_090628126.1">
    <property type="nucleotide sequence ID" value="NZ_FOCP01000003.1"/>
</dbReference>
<dbReference type="SUPFAM" id="SSF50800">
    <property type="entry name" value="PK beta-barrel domain-like"/>
    <property type="match status" value="1"/>
</dbReference>
<evidence type="ECO:0000256" key="2">
    <source>
        <dbReference type="ARBA" id="ARBA00008663"/>
    </source>
</evidence>
<evidence type="ECO:0000256" key="13">
    <source>
        <dbReference type="RuleBase" id="RU000504"/>
    </source>
</evidence>
<dbReference type="Pfam" id="PF02887">
    <property type="entry name" value="PK_C"/>
    <property type="match status" value="1"/>
</dbReference>
<evidence type="ECO:0000256" key="6">
    <source>
        <dbReference type="ARBA" id="ARBA00022741"/>
    </source>
</evidence>
<dbReference type="NCBIfam" id="NF004491">
    <property type="entry name" value="PRK05826.1"/>
    <property type="match status" value="1"/>
</dbReference>
<feature type="domain" description="Pyruvate kinase barrel" evidence="14">
    <location>
        <begin position="8"/>
        <end position="332"/>
    </location>
</feature>
<dbReference type="Gene3D" id="3.20.20.60">
    <property type="entry name" value="Phosphoenolpyruvate-binding domains"/>
    <property type="match status" value="1"/>
</dbReference>
<protein>
    <recommendedName>
        <fullName evidence="3 12">Pyruvate kinase</fullName>
        <ecNumber evidence="3 12">2.7.1.40</ecNumber>
    </recommendedName>
</protein>
<dbReference type="InterPro" id="IPR036918">
    <property type="entry name" value="Pyrv_Knase_C_sf"/>
</dbReference>
<proteinExistence type="inferred from homology"/>